<reference evidence="1 2" key="1">
    <citation type="journal article" date="2011" name="J. Bacteriol.">
        <title>Complete genome sequence of a beneficial plant root-associated bacterium, Pseudomonas brassicacearum.</title>
        <authorList>
            <person name="Ortet P."/>
            <person name="Barakat M."/>
            <person name="Lalaouna D."/>
            <person name="Fochesato S."/>
            <person name="Barbe V."/>
            <person name="Vacherie B."/>
            <person name="Santaella C."/>
            <person name="Heulin T."/>
            <person name="Achouak W."/>
        </authorList>
    </citation>
    <scope>NUCLEOTIDE SEQUENCE [LARGE SCALE GENOMIC DNA]</scope>
    <source>
        <strain evidence="1 2">NFM421</strain>
    </source>
</reference>
<dbReference type="EMBL" id="CP002585">
    <property type="protein sequence ID" value="AEA71622.1"/>
    <property type="molecule type" value="Genomic_DNA"/>
</dbReference>
<organism evidence="1 2">
    <name type="scientific">Pseudomonas brassicacearum (strain NFM421)</name>
    <dbReference type="NCBI Taxonomy" id="994484"/>
    <lineage>
        <taxon>Bacteria</taxon>
        <taxon>Pseudomonadati</taxon>
        <taxon>Pseudomonadota</taxon>
        <taxon>Gammaproteobacteria</taxon>
        <taxon>Pseudomonadales</taxon>
        <taxon>Pseudomonadaceae</taxon>
        <taxon>Pseudomonas</taxon>
    </lineage>
</organism>
<protein>
    <submittedName>
        <fullName evidence="1">Uncharacterized protein</fullName>
    </submittedName>
</protein>
<evidence type="ECO:0000313" key="2">
    <source>
        <dbReference type="Proteomes" id="UP000006692"/>
    </source>
</evidence>
<reference key="2">
    <citation type="submission" date="2011-03" db="EMBL/GenBank/DDBJ databases">
        <title>Complete Genome Sequence of a beneficial plant roots-associated bacterium Pseudomonas brassicacearum.</title>
        <authorList>
            <person name="Ortet P."/>
            <person name="Barakat M."/>
            <person name="Lalaouna D."/>
            <person name="Fochesato S."/>
            <person name="Barbe V."/>
            <person name="Santaella C."/>
            <person name="Heulin T."/>
            <person name="Achouak W."/>
        </authorList>
    </citation>
    <scope>NUCLEOTIDE SEQUENCE</scope>
    <source>
        <strain>NFM421</strain>
    </source>
</reference>
<name>F2KM79_PSEBN</name>
<sequence length="53" mass="5590">MGSRKNGTPCAIYVQGTLSSNGMGPSPMKKRLALSGLDKVNSSTSGKMNDRFL</sequence>
<proteinExistence type="predicted"/>
<dbReference type="HOGENOM" id="CLU_3065173_0_0_6"/>
<gene>
    <name evidence="1" type="ORF">PSEBR_m1616</name>
</gene>
<dbReference type="STRING" id="994484.PSEBR_m1616"/>
<dbReference type="AlphaFoldDB" id="F2KM79"/>
<dbReference type="KEGG" id="pba:PSEBR_m1616"/>
<evidence type="ECO:0000313" key="1">
    <source>
        <dbReference type="EMBL" id="AEA71622.1"/>
    </source>
</evidence>
<accession>F2KM79</accession>
<dbReference type="Proteomes" id="UP000006692">
    <property type="component" value="Chromosome"/>
</dbReference>